<evidence type="ECO:0000259" key="7">
    <source>
        <dbReference type="Pfam" id="PF05425"/>
    </source>
</evidence>
<dbReference type="Proteomes" id="UP000037931">
    <property type="component" value="Unassembled WGS sequence"/>
</dbReference>
<dbReference type="GO" id="GO:0006825">
    <property type="term" value="P:copper ion transport"/>
    <property type="evidence" value="ECO:0007669"/>
    <property type="project" value="InterPro"/>
</dbReference>
<keyword evidence="5 6" id="KW-0472">Membrane</keyword>
<feature type="transmembrane region" description="Helical" evidence="6">
    <location>
        <begin position="261"/>
        <end position="281"/>
    </location>
</feature>
<feature type="transmembrane region" description="Helical" evidence="6">
    <location>
        <begin position="116"/>
        <end position="136"/>
    </location>
</feature>
<gene>
    <name evidence="8" type="ORF">PF66_02781</name>
</gene>
<evidence type="ECO:0000256" key="5">
    <source>
        <dbReference type="ARBA" id="ARBA00023136"/>
    </source>
</evidence>
<feature type="transmembrane region" description="Helical" evidence="6">
    <location>
        <begin position="50"/>
        <end position="69"/>
    </location>
</feature>
<comment type="subcellular location">
    <subcellularLocation>
        <location evidence="6">Cell inner membrane</location>
        <topology evidence="6">Multi-pass membrane protein</topology>
    </subcellularLocation>
    <subcellularLocation>
        <location evidence="1">Cell membrane</location>
        <topology evidence="1">Multi-pass membrane protein</topology>
    </subcellularLocation>
</comment>
<dbReference type="GO" id="GO:0046688">
    <property type="term" value="P:response to copper ion"/>
    <property type="evidence" value="ECO:0007669"/>
    <property type="project" value="UniProtKB-UniRule"/>
</dbReference>
<keyword evidence="9" id="KW-1185">Reference proteome</keyword>
<keyword evidence="6" id="KW-0997">Cell inner membrane</keyword>
<comment type="function">
    <text evidence="6">Involved in copper resistance.</text>
</comment>
<dbReference type="PATRIC" id="fig|50340.43.peg.6173"/>
<evidence type="ECO:0000313" key="9">
    <source>
        <dbReference type="Proteomes" id="UP000037931"/>
    </source>
</evidence>
<dbReference type="Pfam" id="PF05425">
    <property type="entry name" value="CopD"/>
    <property type="match status" value="1"/>
</dbReference>
<keyword evidence="2 6" id="KW-1003">Cell membrane</keyword>
<evidence type="ECO:0000256" key="1">
    <source>
        <dbReference type="ARBA" id="ARBA00004651"/>
    </source>
</evidence>
<evidence type="ECO:0000256" key="2">
    <source>
        <dbReference type="ARBA" id="ARBA00022475"/>
    </source>
</evidence>
<dbReference type="InterPro" id="IPR008457">
    <property type="entry name" value="Cu-R_CopD_dom"/>
</dbReference>
<organism evidence="8 9">
    <name type="scientific">Pseudomonas asplenii</name>
    <dbReference type="NCBI Taxonomy" id="53407"/>
    <lineage>
        <taxon>Bacteria</taxon>
        <taxon>Pseudomonadati</taxon>
        <taxon>Pseudomonadota</taxon>
        <taxon>Gammaproteobacteria</taxon>
        <taxon>Pseudomonadales</taxon>
        <taxon>Pseudomonadaceae</taxon>
        <taxon>Pseudomonas</taxon>
    </lineage>
</organism>
<dbReference type="GO" id="GO:0005886">
    <property type="term" value="C:plasma membrane"/>
    <property type="evidence" value="ECO:0007669"/>
    <property type="project" value="UniProtKB-SubCell"/>
</dbReference>
<evidence type="ECO:0000256" key="4">
    <source>
        <dbReference type="ARBA" id="ARBA00022989"/>
    </source>
</evidence>
<keyword evidence="4 6" id="KW-1133">Transmembrane helix</keyword>
<feature type="transmembrane region" description="Helical" evidence="6">
    <location>
        <begin position="89"/>
        <end position="109"/>
    </location>
</feature>
<feature type="transmembrane region" description="Helical" evidence="6">
    <location>
        <begin position="12"/>
        <end position="29"/>
    </location>
</feature>
<comment type="similarity">
    <text evidence="6">Belongs to the CopD family.</text>
</comment>
<dbReference type="NCBIfam" id="NF033808">
    <property type="entry name" value="copper_CopD"/>
    <property type="match status" value="1"/>
</dbReference>
<feature type="transmembrane region" description="Helical" evidence="6">
    <location>
        <begin position="219"/>
        <end position="240"/>
    </location>
</feature>
<dbReference type="EMBL" id="JSYZ01000009">
    <property type="protein sequence ID" value="KPA90719.1"/>
    <property type="molecule type" value="Genomic_DNA"/>
</dbReference>
<evidence type="ECO:0000256" key="6">
    <source>
        <dbReference type="RuleBase" id="RU369037"/>
    </source>
</evidence>
<dbReference type="OrthoDB" id="7032707at2"/>
<evidence type="ECO:0000256" key="3">
    <source>
        <dbReference type="ARBA" id="ARBA00022692"/>
    </source>
</evidence>
<protein>
    <recommendedName>
        <fullName evidence="6">Copper resistance protein D</fullName>
    </recommendedName>
</protein>
<dbReference type="RefSeq" id="WP_054061108.1">
    <property type="nucleotide sequence ID" value="NZ_JSYZ01000009.1"/>
</dbReference>
<feature type="transmembrane region" description="Helical" evidence="6">
    <location>
        <begin position="156"/>
        <end position="175"/>
    </location>
</feature>
<dbReference type="AlphaFoldDB" id="A0A0N0VJV7"/>
<dbReference type="InterPro" id="IPR032694">
    <property type="entry name" value="CopC/D"/>
</dbReference>
<dbReference type="STRING" id="50340.PF66_02781"/>
<feature type="transmembrane region" description="Helical" evidence="6">
    <location>
        <begin position="187"/>
        <end position="207"/>
    </location>
</feature>
<dbReference type="PANTHER" id="PTHR34820">
    <property type="entry name" value="INNER MEMBRANE PROTEIN YEBZ"/>
    <property type="match status" value="1"/>
</dbReference>
<accession>A0A0N0VJV7</accession>
<comment type="caution">
    <text evidence="8">The sequence shown here is derived from an EMBL/GenBank/DDBJ whole genome shotgun (WGS) entry which is preliminary data.</text>
</comment>
<reference evidence="8 9" key="1">
    <citation type="journal article" date="2015" name="PLoS ONE">
        <title>Rice-Infecting Pseudomonas Genomes Are Highly Accessorized and Harbor Multiple Putative Virulence Mechanisms to Cause Sheath Brown Rot.</title>
        <authorList>
            <person name="Quibod I.L."/>
            <person name="Grande G."/>
            <person name="Oreiro E.G."/>
            <person name="Borja F.N."/>
            <person name="Dossa G.S."/>
            <person name="Mauleon R."/>
            <person name="Cruz C.V."/>
            <person name="Oliva R."/>
        </authorList>
    </citation>
    <scope>NUCLEOTIDE SEQUENCE [LARGE SCALE GENOMIC DNA]</scope>
    <source>
        <strain evidence="8 9">IRRI 6609</strain>
    </source>
</reference>
<dbReference type="PANTHER" id="PTHR34820:SF4">
    <property type="entry name" value="INNER MEMBRANE PROTEIN YEBZ"/>
    <property type="match status" value="1"/>
</dbReference>
<feature type="domain" description="Copper resistance protein D" evidence="7">
    <location>
        <begin position="180"/>
        <end position="274"/>
    </location>
</feature>
<keyword evidence="6" id="KW-0186">Copper</keyword>
<sequence length="283" mass="30570">MPDAMVLCRFVHFTMVLSLFGVSLFRPLLIGSTPDTALDSRLLRARRWMAGLALLSATAWLLLTTVGMTDDGADAIRLPTLQLVLGSTFFGQVWTWHLGLSLLLLIALGTNAPPRVSLLLAFLQLATLAPVGHGAMLDGLGGQLLMFNQLLHLSGVGAWIGGLMLLALVLSRPAGHDLERILRRFSNLGYLMVAVIVVTGLVNVRVLTGTLWPTPLLQGFALILLAKVLVVLLMLGLALFNLVMSRRGRFTMLRRSVTLEWLLGLGAILAVSLLGTLPPVLMN</sequence>
<dbReference type="InterPro" id="IPR047689">
    <property type="entry name" value="CopD"/>
</dbReference>
<proteinExistence type="inferred from homology"/>
<name>A0A0N0VJV7_9PSED</name>
<keyword evidence="3 6" id="KW-0812">Transmembrane</keyword>
<evidence type="ECO:0000313" key="8">
    <source>
        <dbReference type="EMBL" id="KPA90719.1"/>
    </source>
</evidence>